<dbReference type="PANTHER" id="PTHR37419">
    <property type="entry name" value="SERINE/THREONINE-PROTEIN KINASE TOXIN HIPA"/>
    <property type="match status" value="1"/>
</dbReference>
<dbReference type="NCBIfam" id="TIGR03071">
    <property type="entry name" value="couple_hipA"/>
    <property type="match status" value="1"/>
</dbReference>
<accession>A0A1H2LWY3</accession>
<dbReference type="Pfam" id="PF07804">
    <property type="entry name" value="HipA_C"/>
    <property type="match status" value="1"/>
</dbReference>
<feature type="domain" description="HipA N-terminal subdomain 1" evidence="5">
    <location>
        <begin position="6"/>
        <end position="105"/>
    </location>
</feature>
<evidence type="ECO:0000256" key="3">
    <source>
        <dbReference type="ARBA" id="ARBA00022777"/>
    </source>
</evidence>
<dbReference type="InterPro" id="IPR017508">
    <property type="entry name" value="HipA_N1"/>
</dbReference>
<dbReference type="Proteomes" id="UP000182977">
    <property type="component" value="Chromosome I"/>
</dbReference>
<keyword evidence="2" id="KW-0808">Transferase</keyword>
<keyword evidence="7" id="KW-1185">Reference proteome</keyword>
<dbReference type="Gene3D" id="1.10.1070.20">
    <property type="match status" value="1"/>
</dbReference>
<evidence type="ECO:0000259" key="4">
    <source>
        <dbReference type="Pfam" id="PF07804"/>
    </source>
</evidence>
<keyword evidence="3 6" id="KW-0418">Kinase</keyword>
<dbReference type="RefSeq" id="WP_046772222.1">
    <property type="nucleotide sequence ID" value="NZ_LBMC01000058.1"/>
</dbReference>
<evidence type="ECO:0000256" key="2">
    <source>
        <dbReference type="ARBA" id="ARBA00022679"/>
    </source>
</evidence>
<comment type="similarity">
    <text evidence="1">Belongs to the HipA Ser/Thr kinase family.</text>
</comment>
<dbReference type="STRING" id="419479.SAMN04488563_6763"/>
<dbReference type="InterPro" id="IPR012893">
    <property type="entry name" value="HipA-like_C"/>
</dbReference>
<dbReference type="GO" id="GO:0004674">
    <property type="term" value="F:protein serine/threonine kinase activity"/>
    <property type="evidence" value="ECO:0007669"/>
    <property type="project" value="TreeGrafter"/>
</dbReference>
<sequence>MTGRHLDVYLDGRLSGRLTQSASGNVTFEYDEAYRASDDATPLSLSMPLTAAVHRKRAVLPYLQGLLPDSEEALGAIARRYSVSANNPFALLEHVGIDAAGAIQLVPPGETASDAVLERKRVRRVDDDEVATMLSRVVSEYAEGAPYYDAGGRFSLAGAQPKIALHKLSDGSWSVPEDATPTTHILKPVAGTFRRIDVVEQMTMHAARLLGNRVASSELMRIGEWDVLVSERYDRASVNGQWRRLHQEDLCQALSVPPSKKYQHLDGGPGVADIAGLVRSLPLTADRRSTGTAFYRALVFNVIAGCTDAHAKNYSLMLEQRSVRLAPLYDLLSYAAYWDGSARLDSAMSVGGEYRLRSISAAKLEQAGAMFGVDRAEAAEIVDTTRKGLYPAFESARAAVERVRGTSALAVADELLFGLRRLPLAVA</sequence>
<evidence type="ECO:0000256" key="1">
    <source>
        <dbReference type="ARBA" id="ARBA00010164"/>
    </source>
</evidence>
<name>A0A1H2LWY3_9ACTN</name>
<dbReference type="CDD" id="cd17808">
    <property type="entry name" value="HipA_Ec_like"/>
    <property type="match status" value="1"/>
</dbReference>
<feature type="domain" description="HipA-like C-terminal" evidence="4">
    <location>
        <begin position="154"/>
        <end position="386"/>
    </location>
</feature>
<dbReference type="EMBL" id="LT629791">
    <property type="protein sequence ID" value="SDU85372.1"/>
    <property type="molecule type" value="Genomic_DNA"/>
</dbReference>
<dbReference type="InterPro" id="IPR052028">
    <property type="entry name" value="HipA_Ser/Thr_kinase"/>
</dbReference>
<evidence type="ECO:0000259" key="5">
    <source>
        <dbReference type="Pfam" id="PF13657"/>
    </source>
</evidence>
<dbReference type="GO" id="GO:0005829">
    <property type="term" value="C:cytosol"/>
    <property type="evidence" value="ECO:0007669"/>
    <property type="project" value="TreeGrafter"/>
</dbReference>
<evidence type="ECO:0000313" key="6">
    <source>
        <dbReference type="EMBL" id="SDU85372.1"/>
    </source>
</evidence>
<dbReference type="Pfam" id="PF13657">
    <property type="entry name" value="Couple_hipA"/>
    <property type="match status" value="1"/>
</dbReference>
<dbReference type="PANTHER" id="PTHR37419:SF1">
    <property type="entry name" value="SERINE_THREONINE-PROTEIN KINASE TOXIN HIPA"/>
    <property type="match status" value="1"/>
</dbReference>
<protein>
    <submittedName>
        <fullName evidence="6">Serine/threonine-protein kinase HipA</fullName>
    </submittedName>
</protein>
<gene>
    <name evidence="6" type="ORF">SAMN04488563_6763</name>
</gene>
<dbReference type="OrthoDB" id="3182374at2"/>
<dbReference type="AlphaFoldDB" id="A0A1H2LWY3"/>
<organism evidence="6 7">
    <name type="scientific">Jiangella alkaliphila</name>
    <dbReference type="NCBI Taxonomy" id="419479"/>
    <lineage>
        <taxon>Bacteria</taxon>
        <taxon>Bacillati</taxon>
        <taxon>Actinomycetota</taxon>
        <taxon>Actinomycetes</taxon>
        <taxon>Jiangellales</taxon>
        <taxon>Jiangellaceae</taxon>
        <taxon>Jiangella</taxon>
    </lineage>
</organism>
<proteinExistence type="inferred from homology"/>
<reference evidence="7" key="1">
    <citation type="submission" date="2016-10" db="EMBL/GenBank/DDBJ databases">
        <authorList>
            <person name="Varghese N."/>
            <person name="Submissions S."/>
        </authorList>
    </citation>
    <scope>NUCLEOTIDE SEQUENCE [LARGE SCALE GENOMIC DNA]</scope>
    <source>
        <strain evidence="7">DSM 45079</strain>
    </source>
</reference>
<evidence type="ECO:0000313" key="7">
    <source>
        <dbReference type="Proteomes" id="UP000182977"/>
    </source>
</evidence>